<accession>A0AAF1C4A4</accession>
<proteinExistence type="predicted"/>
<reference evidence="2" key="1">
    <citation type="submission" date="2023-11" db="EMBL/GenBank/DDBJ databases">
        <authorList>
            <person name="Helweg L.P."/>
            <person name="Kiel A."/>
            <person name="Hitz F."/>
            <person name="Ruckert-Reed C."/>
            <person name="Busche T."/>
            <person name="Kaltschmidt B."/>
            <person name="Kaltschmidt C."/>
        </authorList>
    </citation>
    <scope>NUCLEOTIDE SEQUENCE [LARGE SCALE GENOMIC DNA]</scope>
    <source>
        <strain evidence="2">4.1</strain>
    </source>
</reference>
<dbReference type="KEGG" id="sbil:SANBI_003546"/>
<dbReference type="AlphaFoldDB" id="A0AAF1C4A4"/>
<name>A0AAF1C4A4_9MICO</name>
<protein>
    <submittedName>
        <fullName evidence="1">CopG family transcriptional regulator</fullName>
    </submittedName>
</protein>
<evidence type="ECO:0000313" key="1">
    <source>
        <dbReference type="EMBL" id="WPF82203.1"/>
    </source>
</evidence>
<dbReference type="Proteomes" id="UP001304340">
    <property type="component" value="Chromosome"/>
</dbReference>
<dbReference type="EMBL" id="CP138359">
    <property type="protein sequence ID" value="WPF82203.1"/>
    <property type="molecule type" value="Genomic_DNA"/>
</dbReference>
<organism evidence="1 2">
    <name type="scientific">Sanguibacter biliveldensis</name>
    <dbReference type="NCBI Taxonomy" id="3030830"/>
    <lineage>
        <taxon>Bacteria</taxon>
        <taxon>Bacillati</taxon>
        <taxon>Actinomycetota</taxon>
        <taxon>Actinomycetes</taxon>
        <taxon>Micrococcales</taxon>
        <taxon>Sanguibacteraceae</taxon>
        <taxon>Sanguibacter</taxon>
    </lineage>
</organism>
<sequence length="77" mass="8176">MRTDTAHRKHSVTLPTETSDAVTALVGKGEFSAYVAKATARQLERDALAEALARMEAQHGPVDQSEVDAIAARLADG</sequence>
<keyword evidence="2" id="KW-1185">Reference proteome</keyword>
<dbReference type="RefSeq" id="WP_319157404.1">
    <property type="nucleotide sequence ID" value="NZ_CP138359.1"/>
</dbReference>
<evidence type="ECO:0000313" key="2">
    <source>
        <dbReference type="Proteomes" id="UP001304340"/>
    </source>
</evidence>
<gene>
    <name evidence="1" type="ORF">SANBI_003546</name>
</gene>